<dbReference type="AlphaFoldDB" id="A0A9X3DER6"/>
<evidence type="ECO:0000256" key="1">
    <source>
        <dbReference type="SAM" id="Phobius"/>
    </source>
</evidence>
<protein>
    <recommendedName>
        <fullName evidence="4">DUF3352 domain-containing protein</fullName>
    </recommendedName>
</protein>
<sequence>MKKIIILIVALLVGIVFMTYLYFSKLGQENNAKDLALQCATNNASLVVSFQNDKSFYEIIKAQNLVQQVLGKEKTNFLTELKTLIIDDNGLNSYIKDQNIYISLLPDSNQSLNFLLTVQIKPEEDVSKLNTLIKSKKYISLIKDDLYRINLNDTISAYAQIKDRVITFSTSLKLIKDAAVRLSENPFTDYIKEHSGAAKSALAQVYLNFNQAPLLLKNILSGNLNGNIAFINKQNGFASLSYNFSKERILFNGNTTLKNEDSYLKLFETSAAQVTNIQNILPDNTANYTIYAFEDFPSWYKDFILFQTQIKDSDRAKSIINDVKNQYRTDLNSIFPIYTKNQFATFQLSTTEKLATIQLSNGEKVKQLLLDVSTDYNEDIKIFKSSNILYSYYGEAFKHFSRPYYIIIDNYMVVANNASTLQSFLNSYKNNKLLIQKADYLDAMNQISSTSNVTYYINLKNSSDILRDNLSLKYYKHLRADSGLRSFDTFCYQLVADQNKFITNVLLNKYVQALIPDSLSIR</sequence>
<accession>A0A9X3DER6</accession>
<keyword evidence="1" id="KW-0812">Transmembrane</keyword>
<dbReference type="EMBL" id="JAPJUH010000005">
    <property type="protein sequence ID" value="MCX3266423.1"/>
    <property type="molecule type" value="Genomic_DNA"/>
</dbReference>
<comment type="caution">
    <text evidence="2">The sequence shown here is derived from an EMBL/GenBank/DDBJ whole genome shotgun (WGS) entry which is preliminary data.</text>
</comment>
<organism evidence="2 3">
    <name type="scientific">Pedobacter agri</name>
    <dbReference type="NCBI Taxonomy" id="454586"/>
    <lineage>
        <taxon>Bacteria</taxon>
        <taxon>Pseudomonadati</taxon>
        <taxon>Bacteroidota</taxon>
        <taxon>Sphingobacteriia</taxon>
        <taxon>Sphingobacteriales</taxon>
        <taxon>Sphingobacteriaceae</taxon>
        <taxon>Pedobacter</taxon>
    </lineage>
</organism>
<proteinExistence type="predicted"/>
<keyword evidence="1" id="KW-0472">Membrane</keyword>
<evidence type="ECO:0000313" key="2">
    <source>
        <dbReference type="EMBL" id="MCX3266423.1"/>
    </source>
</evidence>
<evidence type="ECO:0008006" key="4">
    <source>
        <dbReference type="Google" id="ProtNLM"/>
    </source>
</evidence>
<keyword evidence="1" id="KW-1133">Transmembrane helix</keyword>
<dbReference type="RefSeq" id="WP_010603107.1">
    <property type="nucleotide sequence ID" value="NZ_JAPJUH010000005.1"/>
</dbReference>
<dbReference type="Proteomes" id="UP001142592">
    <property type="component" value="Unassembled WGS sequence"/>
</dbReference>
<gene>
    <name evidence="2" type="ORF">OQZ29_16805</name>
</gene>
<name>A0A9X3DER6_9SPHI</name>
<evidence type="ECO:0000313" key="3">
    <source>
        <dbReference type="Proteomes" id="UP001142592"/>
    </source>
</evidence>
<keyword evidence="3" id="KW-1185">Reference proteome</keyword>
<reference evidence="2" key="1">
    <citation type="submission" date="2022-11" db="EMBL/GenBank/DDBJ databases">
        <authorList>
            <person name="Graham C."/>
            <person name="Newman J.D."/>
        </authorList>
    </citation>
    <scope>NUCLEOTIDE SEQUENCE</scope>
    <source>
        <strain evidence="2">DSM 19486</strain>
    </source>
</reference>
<feature type="transmembrane region" description="Helical" evidence="1">
    <location>
        <begin position="5"/>
        <end position="23"/>
    </location>
</feature>